<dbReference type="Proteomes" id="UP000002368">
    <property type="component" value="Chromosome"/>
</dbReference>
<evidence type="ECO:0000256" key="1">
    <source>
        <dbReference type="ARBA" id="ARBA00001954"/>
    </source>
</evidence>
<dbReference type="STRING" id="562970.Btus_2904"/>
<evidence type="ECO:0000256" key="6">
    <source>
        <dbReference type="ARBA" id="ARBA00023002"/>
    </source>
</evidence>
<dbReference type="CDD" id="cd07252">
    <property type="entry name" value="BphC1-RGP6_N_like"/>
    <property type="match status" value="1"/>
</dbReference>
<evidence type="ECO:0000256" key="5">
    <source>
        <dbReference type="ARBA" id="ARBA00022964"/>
    </source>
</evidence>
<dbReference type="Pfam" id="PF00903">
    <property type="entry name" value="Glyoxalase"/>
    <property type="match status" value="1"/>
</dbReference>
<evidence type="ECO:0000256" key="2">
    <source>
        <dbReference type="ARBA" id="ARBA00008784"/>
    </source>
</evidence>
<dbReference type="GO" id="GO:0051213">
    <property type="term" value="F:dioxygenase activity"/>
    <property type="evidence" value="ECO:0007669"/>
    <property type="project" value="UniProtKB-KW"/>
</dbReference>
<organism evidence="10 11">
    <name type="scientific">Kyrpidia tusciae (strain DSM 2912 / NBRC 15312 / T2)</name>
    <name type="common">Bacillus tusciae</name>
    <dbReference type="NCBI Taxonomy" id="562970"/>
    <lineage>
        <taxon>Bacteria</taxon>
        <taxon>Bacillati</taxon>
        <taxon>Bacillota</taxon>
        <taxon>Bacilli</taxon>
        <taxon>Bacillales</taxon>
        <taxon>Alicyclobacillaceae</taxon>
        <taxon>Kyrpidia</taxon>
    </lineage>
</organism>
<dbReference type="InterPro" id="IPR004360">
    <property type="entry name" value="Glyas_Fos-R_dOase_dom"/>
</dbReference>
<dbReference type="KEGG" id="bts:Btus_2904"/>
<dbReference type="InterPro" id="IPR037523">
    <property type="entry name" value="VOC_core"/>
</dbReference>
<evidence type="ECO:0000256" key="7">
    <source>
        <dbReference type="ARBA" id="ARBA00023004"/>
    </source>
</evidence>
<keyword evidence="11" id="KW-1185">Reference proteome</keyword>
<name>D5WVJ8_KYRT2</name>
<evidence type="ECO:0000313" key="11">
    <source>
        <dbReference type="Proteomes" id="UP000002368"/>
    </source>
</evidence>
<reference evidence="10 11" key="1">
    <citation type="journal article" date="2011" name="Stand. Genomic Sci.">
        <title>Complete genome sequence of the thermophilic, hydrogen-oxidizing Bacillus tusciae type strain (T2) and reclassification in the new genus, Kyrpidia gen. nov. as Kyrpidia tusciae comb. nov. and emendation of the family Alicyclobacillaceae da Costa and Rainey, 2010.</title>
        <authorList>
            <person name="Klenk H.P."/>
            <person name="Lapidus A."/>
            <person name="Chertkov O."/>
            <person name="Copeland A."/>
            <person name="Del Rio T.G."/>
            <person name="Nolan M."/>
            <person name="Lucas S."/>
            <person name="Chen F."/>
            <person name="Tice H."/>
            <person name="Cheng J.F."/>
            <person name="Han C."/>
            <person name="Bruce D."/>
            <person name="Goodwin L."/>
            <person name="Pitluck S."/>
            <person name="Pati A."/>
            <person name="Ivanova N."/>
            <person name="Mavromatis K."/>
            <person name="Daum C."/>
            <person name="Chen A."/>
            <person name="Palaniappan K."/>
            <person name="Chang Y.J."/>
            <person name="Land M."/>
            <person name="Hauser L."/>
            <person name="Jeffries C.D."/>
            <person name="Detter J.C."/>
            <person name="Rohde M."/>
            <person name="Abt B."/>
            <person name="Pukall R."/>
            <person name="Goker M."/>
            <person name="Bristow J."/>
            <person name="Markowitz V."/>
            <person name="Hugenholtz P."/>
            <person name="Eisen J.A."/>
        </authorList>
    </citation>
    <scope>NUCLEOTIDE SEQUENCE [LARGE SCALE GENOMIC DNA]</scope>
    <source>
        <strain evidence="10 11">DSM 2912</strain>
    </source>
</reference>
<gene>
    <name evidence="10" type="ordered locus">Btus_2904</name>
</gene>
<keyword evidence="7 8" id="KW-0408">Iron</keyword>
<protein>
    <submittedName>
        <fullName evidence="10">Glyoxalase/bleomycin resistance protein/dioxygenase</fullName>
    </submittedName>
</protein>
<keyword evidence="6 8" id="KW-0560">Oxidoreductase</keyword>
<dbReference type="PROSITE" id="PS00082">
    <property type="entry name" value="EXTRADIOL_DIOXYGENAS"/>
    <property type="match status" value="1"/>
</dbReference>
<dbReference type="HOGENOM" id="CLU_052361_2_0_9"/>
<keyword evidence="5 8" id="KW-0223">Dioxygenase</keyword>
<dbReference type="InterPro" id="IPR000486">
    <property type="entry name" value="Xdiol_ring_cleave_dOase_1/2"/>
</dbReference>
<keyword evidence="4 8" id="KW-0058">Aromatic hydrocarbons catabolism</keyword>
<dbReference type="eggNOG" id="COG0346">
    <property type="taxonomic scope" value="Bacteria"/>
</dbReference>
<evidence type="ECO:0000256" key="4">
    <source>
        <dbReference type="ARBA" id="ARBA00022797"/>
    </source>
</evidence>
<dbReference type="GO" id="GO:0008198">
    <property type="term" value="F:ferrous iron binding"/>
    <property type="evidence" value="ECO:0007669"/>
    <property type="project" value="InterPro"/>
</dbReference>
<feature type="domain" description="VOC" evidence="9">
    <location>
        <begin position="147"/>
        <end position="270"/>
    </location>
</feature>
<evidence type="ECO:0000259" key="9">
    <source>
        <dbReference type="PROSITE" id="PS51819"/>
    </source>
</evidence>
<accession>D5WVJ8</accession>
<dbReference type="PROSITE" id="PS51819">
    <property type="entry name" value="VOC"/>
    <property type="match status" value="2"/>
</dbReference>
<feature type="domain" description="VOC" evidence="9">
    <location>
        <begin position="6"/>
        <end position="121"/>
    </location>
</feature>
<evidence type="ECO:0000256" key="3">
    <source>
        <dbReference type="ARBA" id="ARBA00022723"/>
    </source>
</evidence>
<dbReference type="RefSeq" id="WP_013076822.1">
    <property type="nucleotide sequence ID" value="NC_014098.1"/>
</dbReference>
<dbReference type="EMBL" id="CP002017">
    <property type="protein sequence ID" value="ADG07541.1"/>
    <property type="molecule type" value="Genomic_DNA"/>
</dbReference>
<evidence type="ECO:0000313" key="10">
    <source>
        <dbReference type="EMBL" id="ADG07541.1"/>
    </source>
</evidence>
<dbReference type="Pfam" id="PF22632">
    <property type="entry name" value="BphC_D1"/>
    <property type="match status" value="1"/>
</dbReference>
<sequence>MANITCLSYVVFGVSDLPKWEDFGVEILGLQVGRREEDQTLAFRMDEYEQRIILEKNSEDDLIAAGWEFNGDAELEEFVRETTALGIQVVEGGKELAQRRRVEKIYTCDDPNGFKHEFVYGPAIAPTRNPFRSKKLIGPGFVTGRLGAGHILVIARDYEQSVDFYHRMLRLRFSDYIREEVQPGVIVDATFFHTVTGRHHSLATAQMPIPKRIHHFMLQVQDMNDVGLAYERCLKSGYRITMGLGHHPNDRMFSFYVQTPSGFEIEYGWGGIVIDDANWEVKSYSQLSSWGHKPVAGTSIVTSE</sequence>
<keyword evidence="3" id="KW-0479">Metal-binding</keyword>
<dbReference type="InterPro" id="IPR029068">
    <property type="entry name" value="Glyas_Bleomycin-R_OHBP_Dase"/>
</dbReference>
<comment type="similarity">
    <text evidence="2 8">Belongs to the extradiol ring-cleavage dioxygenase family.</text>
</comment>
<dbReference type="CDD" id="cd07237">
    <property type="entry name" value="BphC1-RGP6_C_like"/>
    <property type="match status" value="1"/>
</dbReference>
<dbReference type="Gene3D" id="3.10.180.10">
    <property type="entry name" value="2,3-Dihydroxybiphenyl 1,2-Dioxygenase, domain 1"/>
    <property type="match status" value="2"/>
</dbReference>
<comment type="cofactor">
    <cofactor evidence="1 8">
        <name>Fe(2+)</name>
        <dbReference type="ChEBI" id="CHEBI:29033"/>
    </cofactor>
</comment>
<dbReference type="AlphaFoldDB" id="D5WVJ8"/>
<dbReference type="OrthoDB" id="371072at2"/>
<dbReference type="SUPFAM" id="SSF54593">
    <property type="entry name" value="Glyoxalase/Bleomycin resistance protein/Dihydroxybiphenyl dioxygenase"/>
    <property type="match status" value="1"/>
</dbReference>
<evidence type="ECO:0000256" key="8">
    <source>
        <dbReference type="RuleBase" id="RU000683"/>
    </source>
</evidence>
<proteinExistence type="inferred from homology"/>